<sequence>MRYKLSADAMSHAPSLILLPQHPPHQNSKTPVAWKQLDGYPAESPYAGTRLGSPYALLDSAFLRAFTINIGVKTPNTVSRLAPGSRSTLHR</sequence>
<gene>
    <name evidence="1" type="ORF">GE061_009981</name>
</gene>
<evidence type="ECO:0000313" key="2">
    <source>
        <dbReference type="Proteomes" id="UP000466442"/>
    </source>
</evidence>
<dbReference type="Proteomes" id="UP000466442">
    <property type="component" value="Unassembled WGS sequence"/>
</dbReference>
<proteinExistence type="predicted"/>
<protein>
    <submittedName>
        <fullName evidence="1">Uncharacterized protein</fullName>
    </submittedName>
</protein>
<comment type="caution">
    <text evidence="1">The sequence shown here is derived from an EMBL/GenBank/DDBJ whole genome shotgun (WGS) entry which is preliminary data.</text>
</comment>
<organism evidence="1 2">
    <name type="scientific">Apolygus lucorum</name>
    <name type="common">Small green plant bug</name>
    <name type="synonym">Lygocoris lucorum</name>
    <dbReference type="NCBI Taxonomy" id="248454"/>
    <lineage>
        <taxon>Eukaryota</taxon>
        <taxon>Metazoa</taxon>
        <taxon>Ecdysozoa</taxon>
        <taxon>Arthropoda</taxon>
        <taxon>Hexapoda</taxon>
        <taxon>Insecta</taxon>
        <taxon>Pterygota</taxon>
        <taxon>Neoptera</taxon>
        <taxon>Paraneoptera</taxon>
        <taxon>Hemiptera</taxon>
        <taxon>Heteroptera</taxon>
        <taxon>Panheteroptera</taxon>
        <taxon>Cimicomorpha</taxon>
        <taxon>Miridae</taxon>
        <taxon>Mirini</taxon>
        <taxon>Apolygus</taxon>
    </lineage>
</organism>
<reference evidence="1" key="1">
    <citation type="journal article" date="2021" name="Mol. Ecol. Resour.">
        <title>Apolygus lucorum genome provides insights into omnivorousness and mesophyll feeding.</title>
        <authorList>
            <person name="Liu Y."/>
            <person name="Liu H."/>
            <person name="Wang H."/>
            <person name="Huang T."/>
            <person name="Liu B."/>
            <person name="Yang B."/>
            <person name="Yin L."/>
            <person name="Li B."/>
            <person name="Zhang Y."/>
            <person name="Zhang S."/>
            <person name="Jiang F."/>
            <person name="Zhang X."/>
            <person name="Ren Y."/>
            <person name="Wang B."/>
            <person name="Wang S."/>
            <person name="Lu Y."/>
            <person name="Wu K."/>
            <person name="Fan W."/>
            <person name="Wang G."/>
        </authorList>
    </citation>
    <scope>NUCLEOTIDE SEQUENCE</scope>
    <source>
        <strain evidence="1">12Hb</strain>
    </source>
</reference>
<name>A0A8S9Y3B4_APOLU</name>
<dbReference type="EMBL" id="WIXP02000002">
    <property type="protein sequence ID" value="KAF6215229.1"/>
    <property type="molecule type" value="Genomic_DNA"/>
</dbReference>
<evidence type="ECO:0000313" key="1">
    <source>
        <dbReference type="EMBL" id="KAF6215229.1"/>
    </source>
</evidence>
<keyword evidence="2" id="KW-1185">Reference proteome</keyword>
<accession>A0A8S9Y3B4</accession>
<dbReference type="AlphaFoldDB" id="A0A8S9Y3B4"/>